<evidence type="ECO:0008006" key="7">
    <source>
        <dbReference type="Google" id="ProtNLM"/>
    </source>
</evidence>
<evidence type="ECO:0000256" key="3">
    <source>
        <dbReference type="ARBA" id="ARBA00022737"/>
    </source>
</evidence>
<organism evidence="5 6">
    <name type="scientific">Papaver nudicaule</name>
    <name type="common">Iceland poppy</name>
    <dbReference type="NCBI Taxonomy" id="74823"/>
    <lineage>
        <taxon>Eukaryota</taxon>
        <taxon>Viridiplantae</taxon>
        <taxon>Streptophyta</taxon>
        <taxon>Embryophyta</taxon>
        <taxon>Tracheophyta</taxon>
        <taxon>Spermatophyta</taxon>
        <taxon>Magnoliopsida</taxon>
        <taxon>Ranunculales</taxon>
        <taxon>Papaveraceae</taxon>
        <taxon>Papaveroideae</taxon>
        <taxon>Papaver</taxon>
    </lineage>
</organism>
<accession>A0AA41SML8</accession>
<keyword evidence="3" id="KW-0677">Repeat</keyword>
<dbReference type="GO" id="GO:0031080">
    <property type="term" value="C:nuclear pore outer ring"/>
    <property type="evidence" value="ECO:0007669"/>
    <property type="project" value="TreeGrafter"/>
</dbReference>
<dbReference type="InterPro" id="IPR036322">
    <property type="entry name" value="WD40_repeat_dom_sf"/>
</dbReference>
<keyword evidence="6" id="KW-1185">Reference proteome</keyword>
<keyword evidence="4" id="KW-0539">Nucleus</keyword>
<dbReference type="FunFam" id="2.130.10.10:FF:000683">
    <property type="entry name" value="WD-40 repeat protein family"/>
    <property type="match status" value="1"/>
</dbReference>
<gene>
    <name evidence="5" type="ORF">MKW94_003123</name>
</gene>
<dbReference type="PANTHER" id="PTHR22652">
    <property type="entry name" value="NUCLEOPORIN NUP43"/>
    <property type="match status" value="1"/>
</dbReference>
<comment type="subcellular location">
    <subcellularLocation>
        <location evidence="1">Nucleus</location>
    </subcellularLocation>
</comment>
<evidence type="ECO:0000313" key="6">
    <source>
        <dbReference type="Proteomes" id="UP001177140"/>
    </source>
</evidence>
<keyword evidence="2" id="KW-0853">WD repeat</keyword>
<name>A0AA41SML8_PAPNU</name>
<dbReference type="Gene3D" id="2.130.10.10">
    <property type="entry name" value="YVTN repeat-like/Quinoprotein amine dehydrogenase"/>
    <property type="match status" value="1"/>
</dbReference>
<dbReference type="Proteomes" id="UP001177140">
    <property type="component" value="Unassembled WGS sequence"/>
</dbReference>
<protein>
    <recommendedName>
        <fullName evidence="7">Nuclear pore complex protein NUP43</fullName>
    </recommendedName>
</protein>
<dbReference type="EMBL" id="JAJJMA010182221">
    <property type="protein sequence ID" value="MCL7037705.1"/>
    <property type="molecule type" value="Genomic_DNA"/>
</dbReference>
<dbReference type="InterPro" id="IPR015943">
    <property type="entry name" value="WD40/YVTN_repeat-like_dom_sf"/>
</dbReference>
<evidence type="ECO:0000256" key="2">
    <source>
        <dbReference type="ARBA" id="ARBA00022574"/>
    </source>
</evidence>
<dbReference type="SUPFAM" id="SSF50978">
    <property type="entry name" value="WD40 repeat-like"/>
    <property type="match status" value="1"/>
</dbReference>
<sequence length="361" mass="39431">MAIEMEMEFEKEPSSSSKIYRFPQSKYIDALRWIPSPSSAFDRFISLALHDPDTDSSSIEIHSLTNQNPSLQLESSWTSSSRISSLKVSQTPSKTLIAASTYDGSLNLLLTNLLSADIESENSISEKGFHIGLINGIDLNGGSECVTVGEDGRVNLVNVGESRLDYKRVFDGHGLVSYAAVKWASPYEFATGGLGFGLQWWDQRKPGGAVSQLKGDWVHGSTSGIVHSIDIHPSRKHVCVAGGSSGTIFAWDLRWQQQPIFLSGVGAPDEGMNSLSESEIWEVQYDSYMHSQNVSNSSSTRVLPVMMCSEDGFLASIEQGGKQIEVLGETCSINSFDIDLQNPSDVICSLELESVVYVSRP</sequence>
<dbReference type="PANTHER" id="PTHR22652:SF0">
    <property type="entry name" value="NUCLEOPORIN NUP43"/>
    <property type="match status" value="1"/>
</dbReference>
<evidence type="ECO:0000256" key="4">
    <source>
        <dbReference type="ARBA" id="ARBA00023242"/>
    </source>
</evidence>
<comment type="caution">
    <text evidence="5">The sequence shown here is derived from an EMBL/GenBank/DDBJ whole genome shotgun (WGS) entry which is preliminary data.</text>
</comment>
<reference evidence="5" key="1">
    <citation type="submission" date="2022-03" db="EMBL/GenBank/DDBJ databases">
        <title>A functionally conserved STORR gene fusion in Papaver species that diverged 16.8 million years ago.</title>
        <authorList>
            <person name="Catania T."/>
        </authorList>
    </citation>
    <scope>NUCLEOTIDE SEQUENCE</scope>
    <source>
        <strain evidence="5">S-191538</strain>
    </source>
</reference>
<dbReference type="AlphaFoldDB" id="A0AA41SML8"/>
<proteinExistence type="predicted"/>
<evidence type="ECO:0000256" key="1">
    <source>
        <dbReference type="ARBA" id="ARBA00004123"/>
    </source>
</evidence>
<evidence type="ECO:0000313" key="5">
    <source>
        <dbReference type="EMBL" id="MCL7037705.1"/>
    </source>
</evidence>